<name>A0ABS5RUU9_9HYPH</name>
<dbReference type="InterPro" id="IPR010982">
    <property type="entry name" value="Lambda_DNA-bd_dom_sf"/>
</dbReference>
<organism evidence="2 3">
    <name type="scientific">Tianweitania aestuarii</name>
    <dbReference type="NCBI Taxonomy" id="2814886"/>
    <lineage>
        <taxon>Bacteria</taxon>
        <taxon>Pseudomonadati</taxon>
        <taxon>Pseudomonadota</taxon>
        <taxon>Alphaproteobacteria</taxon>
        <taxon>Hyphomicrobiales</taxon>
        <taxon>Phyllobacteriaceae</taxon>
        <taxon>Tianweitania</taxon>
    </lineage>
</organism>
<dbReference type="PROSITE" id="PS50943">
    <property type="entry name" value="HTH_CROC1"/>
    <property type="match status" value="1"/>
</dbReference>
<dbReference type="CDD" id="cd00093">
    <property type="entry name" value="HTH_XRE"/>
    <property type="match status" value="1"/>
</dbReference>
<dbReference type="InterPro" id="IPR001387">
    <property type="entry name" value="Cro/C1-type_HTH"/>
</dbReference>
<gene>
    <name evidence="2" type="ORF">JYU29_05085</name>
</gene>
<sequence>MISEIEQRRTQAAVSQKDLCARAGVDATTYSQLKRGRRGAMVKTMDKLSRALDQIIKEKDRG</sequence>
<dbReference type="SMART" id="SM00530">
    <property type="entry name" value="HTH_XRE"/>
    <property type="match status" value="1"/>
</dbReference>
<accession>A0ABS5RUU9</accession>
<dbReference type="RefSeq" id="WP_213983632.1">
    <property type="nucleotide sequence ID" value="NZ_JAFMNX010000001.1"/>
</dbReference>
<keyword evidence="3" id="KW-1185">Reference proteome</keyword>
<protein>
    <submittedName>
        <fullName evidence="2">Helix-turn-helix transcriptional regulator</fullName>
    </submittedName>
</protein>
<dbReference type="Proteomes" id="UP001297272">
    <property type="component" value="Unassembled WGS sequence"/>
</dbReference>
<dbReference type="Gene3D" id="1.10.260.40">
    <property type="entry name" value="lambda repressor-like DNA-binding domains"/>
    <property type="match status" value="1"/>
</dbReference>
<dbReference type="Pfam" id="PF01381">
    <property type="entry name" value="HTH_3"/>
    <property type="match status" value="1"/>
</dbReference>
<comment type="caution">
    <text evidence="2">The sequence shown here is derived from an EMBL/GenBank/DDBJ whole genome shotgun (WGS) entry which is preliminary data.</text>
</comment>
<evidence type="ECO:0000313" key="2">
    <source>
        <dbReference type="EMBL" id="MBS9720061.1"/>
    </source>
</evidence>
<evidence type="ECO:0000313" key="3">
    <source>
        <dbReference type="Proteomes" id="UP001297272"/>
    </source>
</evidence>
<dbReference type="EMBL" id="JAFMNX010000001">
    <property type="protein sequence ID" value="MBS9720061.1"/>
    <property type="molecule type" value="Genomic_DNA"/>
</dbReference>
<reference evidence="2 3" key="1">
    <citation type="submission" date="2021-03" db="EMBL/GenBank/DDBJ databases">
        <title>Tianweitania aestuarii sp. nov., isolated from a tidal flat.</title>
        <authorList>
            <person name="Park S."/>
            <person name="Yoon J.-H."/>
        </authorList>
    </citation>
    <scope>NUCLEOTIDE SEQUENCE [LARGE SCALE GENOMIC DNA]</scope>
    <source>
        <strain evidence="2 3">BSSL-BM11</strain>
    </source>
</reference>
<feature type="domain" description="HTH cro/C1-type" evidence="1">
    <location>
        <begin position="5"/>
        <end position="59"/>
    </location>
</feature>
<evidence type="ECO:0000259" key="1">
    <source>
        <dbReference type="PROSITE" id="PS50943"/>
    </source>
</evidence>
<proteinExistence type="predicted"/>
<dbReference type="SUPFAM" id="SSF47413">
    <property type="entry name" value="lambda repressor-like DNA-binding domains"/>
    <property type="match status" value="1"/>
</dbReference>